<evidence type="ECO:0000313" key="5">
    <source>
        <dbReference type="EMBL" id="KMV15817.1"/>
    </source>
</evidence>
<reference evidence="5 6" key="1">
    <citation type="submission" date="2015-06" db="EMBL/GenBank/DDBJ databases">
        <title>Genome sequence of Mycobacterium conceptionense strain MLE.</title>
        <authorList>
            <person name="Greninger A.L."/>
            <person name="Cunningham G."/>
            <person name="Chiu C.Y."/>
            <person name="Miller S."/>
        </authorList>
    </citation>
    <scope>NUCLEOTIDE SEQUENCE [LARGE SCALE GENOMIC DNA]</scope>
    <source>
        <strain evidence="5 6">MLE</strain>
    </source>
</reference>
<dbReference type="Gene3D" id="1.20.140.10">
    <property type="entry name" value="Butyryl-CoA Dehydrogenase, subunit A, domain 3"/>
    <property type="match status" value="1"/>
</dbReference>
<dbReference type="Gene3D" id="1.10.540.10">
    <property type="entry name" value="Acyl-CoA dehydrogenase/oxidase, N-terminal domain"/>
    <property type="match status" value="1"/>
</dbReference>
<evidence type="ECO:0000259" key="4">
    <source>
        <dbReference type="Pfam" id="PF08028"/>
    </source>
</evidence>
<organism evidence="5 6">
    <name type="scientific">Mycolicibacterium conceptionense</name>
    <dbReference type="NCBI Taxonomy" id="451644"/>
    <lineage>
        <taxon>Bacteria</taxon>
        <taxon>Bacillati</taxon>
        <taxon>Actinomycetota</taxon>
        <taxon>Actinomycetes</taxon>
        <taxon>Mycobacteriales</taxon>
        <taxon>Mycobacteriaceae</taxon>
        <taxon>Mycolicibacterium</taxon>
    </lineage>
</organism>
<dbReference type="InterPro" id="IPR037069">
    <property type="entry name" value="AcylCoA_DH/ox_N_sf"/>
</dbReference>
<accession>A0A0J8U3Z0</accession>
<dbReference type="PATRIC" id="fig|451644.5.peg.4801"/>
<dbReference type="GO" id="GO:0005737">
    <property type="term" value="C:cytoplasm"/>
    <property type="evidence" value="ECO:0007669"/>
    <property type="project" value="TreeGrafter"/>
</dbReference>
<dbReference type="PANTHER" id="PTHR48083">
    <property type="entry name" value="MEDIUM-CHAIN SPECIFIC ACYL-COA DEHYDROGENASE, MITOCHONDRIAL-RELATED"/>
    <property type="match status" value="1"/>
</dbReference>
<gene>
    <name evidence="5" type="ORF">ACT17_23250</name>
</gene>
<dbReference type="Proteomes" id="UP000037594">
    <property type="component" value="Unassembled WGS sequence"/>
</dbReference>
<evidence type="ECO:0000256" key="1">
    <source>
        <dbReference type="ARBA" id="ARBA00022630"/>
    </source>
</evidence>
<dbReference type="GO" id="GO:0003995">
    <property type="term" value="F:acyl-CoA dehydrogenase activity"/>
    <property type="evidence" value="ECO:0007669"/>
    <property type="project" value="TreeGrafter"/>
</dbReference>
<sequence>MTIDSVLNAPAVPRGQQLQEVLDAIAADYRRRLDDGGHEPPGPGLALVREHRLGAARLAGHLGGGDYTVPEFFELAVRLAQADPDLTHILRVHYATVEELQRVPGSPAKDRWLSVVAEGHLIGGVSSELSTARVGGQAYDTKLVRTSDGLRLSGRKFYSTGAQFSDYVRATAEDESGAPVAAVVPADRAGVIHADDWDGIGQRHTGSGTTIFENVVVHDDEILPIGTKVGVDRARGALVQLYLHAVAAGILKALAAEAAALVRDRHRTYTFAATDTPSADPQLLEIVGEIDAVAYAAEALVRQAAAELAPALDTARVSGIDAQLENRAAIAAARVKVAIEQPALRSASRIFDAGGASSIRSASHLDRHWRNLRTLFSHNPTVYKARVLGDIAVNGAALPDSGFF</sequence>
<dbReference type="GO" id="GO:0050660">
    <property type="term" value="F:flavin adenine dinucleotide binding"/>
    <property type="evidence" value="ECO:0007669"/>
    <property type="project" value="InterPro"/>
</dbReference>
<feature type="domain" description="Acyl-CoA dehydrogenase C-terminal" evidence="4">
    <location>
        <begin position="244"/>
        <end position="379"/>
    </location>
</feature>
<keyword evidence="3" id="KW-0560">Oxidoreductase</keyword>
<dbReference type="OrthoDB" id="571684at2"/>
<evidence type="ECO:0000256" key="2">
    <source>
        <dbReference type="ARBA" id="ARBA00022827"/>
    </source>
</evidence>
<dbReference type="GO" id="GO:0016712">
    <property type="term" value="F:oxidoreductase activity, acting on paired donors, with incorporation or reduction of molecular oxygen, reduced flavin or flavoprotein as one donor, and incorporation of one atom of oxygen"/>
    <property type="evidence" value="ECO:0007669"/>
    <property type="project" value="TreeGrafter"/>
</dbReference>
<comment type="caution">
    <text evidence="5">The sequence shown here is derived from an EMBL/GenBank/DDBJ whole genome shotgun (WGS) entry which is preliminary data.</text>
</comment>
<dbReference type="RefSeq" id="WP_019345431.1">
    <property type="nucleotide sequence ID" value="NZ_AGSZ01000274.1"/>
</dbReference>
<dbReference type="Pfam" id="PF08028">
    <property type="entry name" value="Acyl-CoA_dh_2"/>
    <property type="match status" value="1"/>
</dbReference>
<proteinExistence type="predicted"/>
<name>A0A0J8U3Z0_9MYCO</name>
<dbReference type="SUPFAM" id="SSF56645">
    <property type="entry name" value="Acyl-CoA dehydrogenase NM domain-like"/>
    <property type="match status" value="1"/>
</dbReference>
<protein>
    <submittedName>
        <fullName evidence="5">Acyl-CoA dehydrogenase</fullName>
    </submittedName>
</protein>
<dbReference type="PANTHER" id="PTHR48083:SF19">
    <property type="entry name" value="FLAVIN-DEPENDENT MONOOXYGENASE, OXYGENASE SUBUNIT HSAA"/>
    <property type="match status" value="1"/>
</dbReference>
<dbReference type="InterPro" id="IPR013107">
    <property type="entry name" value="Acyl-CoA_DH_C"/>
</dbReference>
<dbReference type="InterPro" id="IPR009100">
    <property type="entry name" value="AcylCoA_DH/oxidase_NM_dom_sf"/>
</dbReference>
<dbReference type="AlphaFoldDB" id="A0A0J8U3Z0"/>
<dbReference type="InterPro" id="IPR050741">
    <property type="entry name" value="Acyl-CoA_dehydrogenase"/>
</dbReference>
<dbReference type="InterPro" id="IPR046373">
    <property type="entry name" value="Acyl-CoA_Oxase/DH_mid-dom_sf"/>
</dbReference>
<keyword evidence="2" id="KW-0274">FAD</keyword>
<dbReference type="Gene3D" id="2.40.110.10">
    <property type="entry name" value="Butyryl-CoA Dehydrogenase, subunit A, domain 2"/>
    <property type="match status" value="1"/>
</dbReference>
<dbReference type="SUPFAM" id="SSF47203">
    <property type="entry name" value="Acyl-CoA dehydrogenase C-terminal domain-like"/>
    <property type="match status" value="1"/>
</dbReference>
<dbReference type="EMBL" id="LFOD01000026">
    <property type="protein sequence ID" value="KMV15817.1"/>
    <property type="molecule type" value="Genomic_DNA"/>
</dbReference>
<dbReference type="InterPro" id="IPR036250">
    <property type="entry name" value="AcylCo_DH-like_C"/>
</dbReference>
<dbReference type="GO" id="GO:0033539">
    <property type="term" value="P:fatty acid beta-oxidation using acyl-CoA dehydrogenase"/>
    <property type="evidence" value="ECO:0007669"/>
    <property type="project" value="TreeGrafter"/>
</dbReference>
<evidence type="ECO:0000313" key="6">
    <source>
        <dbReference type="Proteomes" id="UP000037594"/>
    </source>
</evidence>
<keyword evidence="1" id="KW-0285">Flavoprotein</keyword>
<evidence type="ECO:0000256" key="3">
    <source>
        <dbReference type="ARBA" id="ARBA00023002"/>
    </source>
</evidence>